<evidence type="ECO:0000313" key="4">
    <source>
        <dbReference type="Ensembl" id="ENSSHAP00000041473.1"/>
    </source>
</evidence>
<evidence type="ECO:0000256" key="3">
    <source>
        <dbReference type="SAM" id="SignalP"/>
    </source>
</evidence>
<evidence type="ECO:0008006" key="6">
    <source>
        <dbReference type="Google" id="ProtNLM"/>
    </source>
</evidence>
<feature type="region of interest" description="Disordered" evidence="1">
    <location>
        <begin position="240"/>
        <end position="267"/>
    </location>
</feature>
<dbReference type="Proteomes" id="UP000007648">
    <property type="component" value="Unassembled WGS sequence"/>
</dbReference>
<dbReference type="PANTHER" id="PTHR10424">
    <property type="entry name" value="VIRAL ENVELOPE PROTEIN"/>
    <property type="match status" value="1"/>
</dbReference>
<name>A0A7N4PP80_SARHA</name>
<reference evidence="4" key="2">
    <citation type="submission" date="2025-08" db="UniProtKB">
        <authorList>
            <consortium name="Ensembl"/>
        </authorList>
    </citation>
    <scope>IDENTIFICATION</scope>
</reference>
<dbReference type="InterPro" id="IPR008981">
    <property type="entry name" value="FMuLV_rcpt-bd"/>
</dbReference>
<dbReference type="PANTHER" id="PTHR10424:SF72">
    <property type="entry name" value="BC035947 PROTEIN-RELATED"/>
    <property type="match status" value="1"/>
</dbReference>
<feature type="transmembrane region" description="Helical" evidence="2">
    <location>
        <begin position="593"/>
        <end position="615"/>
    </location>
</feature>
<dbReference type="Pfam" id="PF00429">
    <property type="entry name" value="TLV_coat"/>
    <property type="match status" value="1"/>
</dbReference>
<organism evidence="4 5">
    <name type="scientific">Sarcophilus harrisii</name>
    <name type="common">Tasmanian devil</name>
    <name type="synonym">Sarcophilus laniarius</name>
    <dbReference type="NCBI Taxonomy" id="9305"/>
    <lineage>
        <taxon>Eukaryota</taxon>
        <taxon>Metazoa</taxon>
        <taxon>Chordata</taxon>
        <taxon>Craniata</taxon>
        <taxon>Vertebrata</taxon>
        <taxon>Euteleostomi</taxon>
        <taxon>Mammalia</taxon>
        <taxon>Metatheria</taxon>
        <taxon>Dasyuromorphia</taxon>
        <taxon>Dasyuridae</taxon>
        <taxon>Sarcophilus</taxon>
    </lineage>
</organism>
<evidence type="ECO:0000256" key="1">
    <source>
        <dbReference type="SAM" id="MobiDB-lite"/>
    </source>
</evidence>
<feature type="compositionally biased region" description="Pro residues" evidence="1">
    <location>
        <begin position="257"/>
        <end position="267"/>
    </location>
</feature>
<dbReference type="AlphaFoldDB" id="A0A7N4PP80"/>
<keyword evidence="3" id="KW-0732">Signal</keyword>
<dbReference type="Ensembl" id="ENSSHAT00000037038.1">
    <property type="protein sequence ID" value="ENSSHAP00000041473.1"/>
    <property type="gene ID" value="ENSSHAG00000026963.1"/>
</dbReference>
<proteinExistence type="predicted"/>
<evidence type="ECO:0000256" key="2">
    <source>
        <dbReference type="SAM" id="Phobius"/>
    </source>
</evidence>
<feature type="chain" id="PRO_5029624910" description="Envelope protein" evidence="3">
    <location>
        <begin position="20"/>
        <end position="683"/>
    </location>
</feature>
<dbReference type="InterPro" id="IPR018154">
    <property type="entry name" value="TLV/ENV_coat_polyprotein"/>
</dbReference>
<dbReference type="GeneTree" id="ENSGT00690000102286"/>
<keyword evidence="2" id="KW-1133">Transmembrane helix</keyword>
<sequence length="683" mass="75829">VDWSLILLCLLFAPAVLHGSSPYQMFNYTWVIINGAGYTVWSTSSVQSAAWWPTLYPDLCKLALGAPPNWDLEGYGPLDTPPDKTLPGARRRGLDPWGGCNHYSRRSMLRAVPFYVCPGHHRDPSLGPKCGGIGDYYCRSWGCETSGNTYWAPSSTWDFIQVTSNYPLSTAGNPGWTSIPQCVGWCHPLRIQFTDAGKKYNNWQKGVSWGLRLFKERYDDGLSFTIKLSKTTPRTGTVAIGPNTELHSGPDQGRPIQPGPPKHSPTPPLYTETGTFRPTIPIGPPSSATLILSLVNASVHAIRKISNTSLDDCWVCYSSSPPFYEGIAHFGNLTFTNDSSILRWGINDKHGLTLSRISGLGLCLLGPRMLPPLQLEGICNQTVTITTSSTYVAAPNNSYFACSSGLTTFVVTSSFISNRDYCVEVSLLPHLTIRYPDEFLRFWEQGTDHSVREKREPLTAVTLAVLIGLGAVGTGTGIASLVTSNTQYAQLSAAIDRDLQELQSGLENLKDSVASLAEVVLQNRRGLDLLFLQQGGLCAALKEECCFYTDKLGLVEDSLQKVKESLEKRKKEREQKESWYQNWFSTSPWLTTLLPSLLGPLVSILLLLSFGPWAFNRLTTFIKSQVDSVLRKPVQVLYHQLNTNGSCEDLPPSMVLEGLQFSTLATEIETPWYLRMWRYPRRT</sequence>
<dbReference type="SUPFAM" id="SSF49830">
    <property type="entry name" value="ENV polyprotein, receptor-binding domain"/>
    <property type="match status" value="1"/>
</dbReference>
<keyword evidence="5" id="KW-1185">Reference proteome</keyword>
<protein>
    <recommendedName>
        <fullName evidence="6">Envelope protein</fullName>
    </recommendedName>
</protein>
<keyword evidence="2" id="KW-0812">Transmembrane</keyword>
<reference evidence="4 5" key="1">
    <citation type="journal article" date="2011" name="Proc. Natl. Acad. Sci. U.S.A.">
        <title>Genetic diversity and population structure of the endangered marsupial Sarcophilus harrisii (Tasmanian devil).</title>
        <authorList>
            <person name="Miller W."/>
            <person name="Hayes V.M."/>
            <person name="Ratan A."/>
            <person name="Petersen D.C."/>
            <person name="Wittekindt N.E."/>
            <person name="Miller J."/>
            <person name="Walenz B."/>
            <person name="Knight J."/>
            <person name="Qi J."/>
            <person name="Zhao F."/>
            <person name="Wang Q."/>
            <person name="Bedoya-Reina O.C."/>
            <person name="Katiyar N."/>
            <person name="Tomsho L.P."/>
            <person name="Kasson L.M."/>
            <person name="Hardie R.A."/>
            <person name="Woodbridge P."/>
            <person name="Tindall E.A."/>
            <person name="Bertelsen M.F."/>
            <person name="Dixon D."/>
            <person name="Pyecroft S."/>
            <person name="Helgen K.M."/>
            <person name="Lesk A.M."/>
            <person name="Pringle T.H."/>
            <person name="Patterson N."/>
            <person name="Zhang Y."/>
            <person name="Kreiss A."/>
            <person name="Woods G.M."/>
            <person name="Jones M.E."/>
            <person name="Schuster S.C."/>
        </authorList>
    </citation>
    <scope>NUCLEOTIDE SEQUENCE [LARGE SCALE GENOMIC DNA]</scope>
</reference>
<reference evidence="4" key="3">
    <citation type="submission" date="2025-09" db="UniProtKB">
        <authorList>
            <consortium name="Ensembl"/>
        </authorList>
    </citation>
    <scope>IDENTIFICATION</scope>
</reference>
<dbReference type="Gene3D" id="1.10.287.210">
    <property type="match status" value="1"/>
</dbReference>
<dbReference type="SUPFAM" id="SSF58069">
    <property type="entry name" value="Virus ectodomain"/>
    <property type="match status" value="1"/>
</dbReference>
<accession>A0A7N4PP80</accession>
<dbReference type="InParanoid" id="A0A7N4PP80"/>
<keyword evidence="2" id="KW-0472">Membrane</keyword>
<dbReference type="Gene3D" id="3.90.310.10">
    <property type="entry name" value="ENV polyprotein, receptor-binding domain"/>
    <property type="match status" value="1"/>
</dbReference>
<feature type="signal peptide" evidence="3">
    <location>
        <begin position="1"/>
        <end position="19"/>
    </location>
</feature>
<dbReference type="CDD" id="cd09851">
    <property type="entry name" value="HTLV-1-like_HR1-HR2"/>
    <property type="match status" value="1"/>
</dbReference>
<evidence type="ECO:0000313" key="5">
    <source>
        <dbReference type="Proteomes" id="UP000007648"/>
    </source>
</evidence>